<evidence type="ECO:0000313" key="3">
    <source>
        <dbReference type="Proteomes" id="UP000543642"/>
    </source>
</evidence>
<keyword evidence="3" id="KW-1185">Reference proteome</keyword>
<dbReference type="PANTHER" id="PTHR47472:SF1">
    <property type="entry name" value="DUF1446-DOMAIN-CONTAINING PROTEIN"/>
    <property type="match status" value="1"/>
</dbReference>
<gene>
    <name evidence="2" type="ORF">HNP82_003222</name>
</gene>
<comment type="caution">
    <text evidence="2">The sequence shown here is derived from an EMBL/GenBank/DDBJ whole genome shotgun (WGS) entry which is preliminary data.</text>
</comment>
<reference evidence="2 3" key="1">
    <citation type="submission" date="2020-08" db="EMBL/GenBank/DDBJ databases">
        <title>Genomic Encyclopedia of Type Strains, Phase IV (KMG-IV): sequencing the most valuable type-strain genomes for metagenomic binning, comparative biology and taxonomic classification.</title>
        <authorList>
            <person name="Goeker M."/>
        </authorList>
    </citation>
    <scope>NUCLEOTIDE SEQUENCE [LARGE SCALE GENOMIC DNA]</scope>
    <source>
        <strain evidence="2 3">DSM 106146</strain>
    </source>
</reference>
<accession>A0A7W8HCY2</accession>
<evidence type="ECO:0000259" key="1">
    <source>
        <dbReference type="Pfam" id="PF07287"/>
    </source>
</evidence>
<feature type="domain" description="Acyclic terpene utilisation N-terminal" evidence="1">
    <location>
        <begin position="4"/>
        <end position="445"/>
    </location>
</feature>
<evidence type="ECO:0000313" key="2">
    <source>
        <dbReference type="EMBL" id="MBB5266068.1"/>
    </source>
</evidence>
<dbReference type="Proteomes" id="UP000543642">
    <property type="component" value="Unassembled WGS sequence"/>
</dbReference>
<name>A0A7W8HCY2_9FIRM</name>
<dbReference type="EMBL" id="JACHFW010000018">
    <property type="protein sequence ID" value="MBB5266068.1"/>
    <property type="molecule type" value="Genomic_DNA"/>
</dbReference>
<protein>
    <recommendedName>
        <fullName evidence="1">Acyclic terpene utilisation N-terminal domain-containing protein</fullName>
    </recommendedName>
</protein>
<dbReference type="InterPro" id="IPR010839">
    <property type="entry name" value="AtuA_N"/>
</dbReference>
<dbReference type="AlphaFoldDB" id="A0A7W8HCY2"/>
<dbReference type="RefSeq" id="WP_183776314.1">
    <property type="nucleotide sequence ID" value="NZ_JACHFW010000018.1"/>
</dbReference>
<sequence length="449" mass="48879">MKTIRIGSGAGYGGDRIEPAIDLIERGNLDYIIFECLAERTIALAQLRKMKDPDKGYNDLFELRMDHVLDALKNHPVKVITNMGAANPLSAMKKAADMARQKGLRSLKLAAVTGDDIFDRLDQYENCTVIETGRPLKDLDGAKISANAYIGAEGIVKALEGGADIIITGRVADPALVVGPLIYEFGYSFDNYDMLGKATIAGHLLECAGQVTGGYFCDPGVKDVPDLWNLGFPIAEFSQDGSLVITKLDGTGGIVSEMTCKEQIVYELQDPANYFTPDCTADFSQVSVRQEGPDRVSIHGVTGKEHNGMYKVSIGYQDCYIGEGQISYGGSTALIRARLAGEIIRRRLEIDTCQYEELRIDEMGVNSLYRQQISNHITAAPPAEVRLRVAARTKDEKNAHIIGDEVEALYTNGPAGGGGATKSVRKIISIASILVPRDDIHVHVDFMEV</sequence>
<organism evidence="2 3">
    <name type="scientific">Catenibacillus scindens</name>
    <dbReference type="NCBI Taxonomy" id="673271"/>
    <lineage>
        <taxon>Bacteria</taxon>
        <taxon>Bacillati</taxon>
        <taxon>Bacillota</taxon>
        <taxon>Clostridia</taxon>
        <taxon>Lachnospirales</taxon>
        <taxon>Lachnospiraceae</taxon>
        <taxon>Catenibacillus</taxon>
    </lineage>
</organism>
<dbReference type="PANTHER" id="PTHR47472">
    <property type="entry name" value="PROPIONYL-COA CARBOXYLASE"/>
    <property type="match status" value="1"/>
</dbReference>
<dbReference type="Pfam" id="PF07287">
    <property type="entry name" value="AtuA"/>
    <property type="match status" value="1"/>
</dbReference>
<proteinExistence type="predicted"/>